<dbReference type="OrthoDB" id="25179at2759"/>
<dbReference type="GO" id="GO:0005085">
    <property type="term" value="F:guanyl-nucleotide exchange factor activity"/>
    <property type="evidence" value="ECO:0007669"/>
    <property type="project" value="InterPro"/>
</dbReference>
<dbReference type="VEuPathDB" id="MicrosporidiaDB:SLOPH_1742"/>
<dbReference type="InterPro" id="IPR036964">
    <property type="entry name" value="RASGEF_cat_dom_sf"/>
</dbReference>
<dbReference type="InParanoid" id="S7XII8"/>
<dbReference type="Gene3D" id="1.10.840.10">
    <property type="entry name" value="Ras guanine-nucleotide exchange factors catalytic domain"/>
    <property type="match status" value="1"/>
</dbReference>
<feature type="region of interest" description="Disordered" evidence="1">
    <location>
        <begin position="254"/>
        <end position="286"/>
    </location>
</feature>
<evidence type="ECO:0000259" key="2">
    <source>
        <dbReference type="Pfam" id="PF00617"/>
    </source>
</evidence>
<accession>S7XII8</accession>
<sequence length="373" mass="44836">MFNKINNLIKDAVNELEDFNNNKDNDSIIDDNDHYKCNKDKDVIVEDNDHYKCNKNKDSIIEDNHSKLSKSQAHLKKQFKENITDYFLWNENEFILSEYQIKFKEKKDKKIIKKMKEAIEGDIFSIKKSARILTVMDIKIFKKVEPMELIEYNGYVKDDIKNDTKNDTKNNLLLIKLKNKKLSQLTSSFIKKDKNQFNFFYMLIKQLKKYKNYNSINSILLGIKSNKLNNTQLRKINKITKELQNINYIEYYKERNKNDRNNRNDNKNSKNDNVNKNHNDNKNDNSLTTNNYIFIPPIEIILNDIIASNRNENNKIASKRFYFLVEFFIQLQHQEFKYKNNKLEFLWLYQMYNTDANINIDDKKEIKDLYLLL</sequence>
<reference evidence="4" key="1">
    <citation type="journal article" date="2013" name="PLoS Genet.">
        <title>The genome of Spraguea lophii and the basis of host-microsporidian interactions.</title>
        <authorList>
            <person name="Campbell S.E."/>
            <person name="Williams T.A."/>
            <person name="Yousuf A."/>
            <person name="Soanes D.M."/>
            <person name="Paszkiewicz K.H."/>
            <person name="Williams B.A.P."/>
        </authorList>
    </citation>
    <scope>NUCLEOTIDE SEQUENCE [LARGE SCALE GENOMIC DNA]</scope>
    <source>
        <strain evidence="4">42_110</strain>
    </source>
</reference>
<protein>
    <recommendedName>
        <fullName evidence="2">Ras-GEF domain-containing protein</fullName>
    </recommendedName>
</protein>
<dbReference type="AlphaFoldDB" id="S7XII8"/>
<organism evidence="3 4">
    <name type="scientific">Spraguea lophii (strain 42_110)</name>
    <name type="common">Microsporidian parasite</name>
    <dbReference type="NCBI Taxonomy" id="1358809"/>
    <lineage>
        <taxon>Eukaryota</taxon>
        <taxon>Fungi</taxon>
        <taxon>Fungi incertae sedis</taxon>
        <taxon>Microsporidia</taxon>
        <taxon>Spragueidae</taxon>
        <taxon>Spraguea</taxon>
    </lineage>
</organism>
<dbReference type="InterPro" id="IPR023578">
    <property type="entry name" value="Ras_GEF_dom_sf"/>
</dbReference>
<dbReference type="Pfam" id="PF00617">
    <property type="entry name" value="RasGEF"/>
    <property type="match status" value="1"/>
</dbReference>
<dbReference type="Proteomes" id="UP000014978">
    <property type="component" value="Unassembled WGS sequence"/>
</dbReference>
<comment type="caution">
    <text evidence="3">The sequence shown here is derived from an EMBL/GenBank/DDBJ whole genome shotgun (WGS) entry which is preliminary data.</text>
</comment>
<feature type="domain" description="Ras-GEF" evidence="2">
    <location>
        <begin position="130"/>
        <end position="315"/>
    </location>
</feature>
<dbReference type="EMBL" id="ATCN01000526">
    <property type="protein sequence ID" value="EPR78849.1"/>
    <property type="molecule type" value="Genomic_DNA"/>
</dbReference>
<gene>
    <name evidence="3" type="ORF">SLOPH_1742</name>
</gene>
<proteinExistence type="predicted"/>
<evidence type="ECO:0000313" key="3">
    <source>
        <dbReference type="EMBL" id="EPR78849.1"/>
    </source>
</evidence>
<dbReference type="STRING" id="1358809.S7XII8"/>
<keyword evidence="4" id="KW-1185">Reference proteome</keyword>
<dbReference type="InterPro" id="IPR001895">
    <property type="entry name" value="RASGEF_cat_dom"/>
</dbReference>
<evidence type="ECO:0000256" key="1">
    <source>
        <dbReference type="SAM" id="MobiDB-lite"/>
    </source>
</evidence>
<dbReference type="SUPFAM" id="SSF48366">
    <property type="entry name" value="Ras GEF"/>
    <property type="match status" value="1"/>
</dbReference>
<dbReference type="GO" id="GO:0007264">
    <property type="term" value="P:small GTPase-mediated signal transduction"/>
    <property type="evidence" value="ECO:0007669"/>
    <property type="project" value="InterPro"/>
</dbReference>
<dbReference type="HOGENOM" id="CLU_742216_0_0_1"/>
<evidence type="ECO:0000313" key="4">
    <source>
        <dbReference type="Proteomes" id="UP000014978"/>
    </source>
</evidence>
<feature type="compositionally biased region" description="Basic and acidic residues" evidence="1">
    <location>
        <begin position="254"/>
        <end position="283"/>
    </location>
</feature>
<name>S7XII8_SPRLO</name>